<gene>
    <name evidence="2" type="ORF">AB0D95_14465</name>
</gene>
<evidence type="ECO:0000256" key="1">
    <source>
        <dbReference type="SAM" id="MobiDB-lite"/>
    </source>
</evidence>
<dbReference type="Proteomes" id="UP001551584">
    <property type="component" value="Unassembled WGS sequence"/>
</dbReference>
<evidence type="ECO:0000313" key="3">
    <source>
        <dbReference type="Proteomes" id="UP001551584"/>
    </source>
</evidence>
<protein>
    <recommendedName>
        <fullName evidence="4">Lipoprotein</fullName>
    </recommendedName>
</protein>
<evidence type="ECO:0000313" key="2">
    <source>
        <dbReference type="EMBL" id="MEU9578440.1"/>
    </source>
</evidence>
<keyword evidence="3" id="KW-1185">Reference proteome</keyword>
<organism evidence="2 3">
    <name type="scientific">Streptomyces chilikensis</name>
    <dbReference type="NCBI Taxonomy" id="1194079"/>
    <lineage>
        <taxon>Bacteria</taxon>
        <taxon>Bacillati</taxon>
        <taxon>Actinomycetota</taxon>
        <taxon>Actinomycetes</taxon>
        <taxon>Kitasatosporales</taxon>
        <taxon>Streptomycetaceae</taxon>
        <taxon>Streptomyces</taxon>
    </lineage>
</organism>
<comment type="caution">
    <text evidence="2">The sequence shown here is derived from an EMBL/GenBank/DDBJ whole genome shotgun (WGS) entry which is preliminary data.</text>
</comment>
<dbReference type="PROSITE" id="PS51257">
    <property type="entry name" value="PROKAR_LIPOPROTEIN"/>
    <property type="match status" value="1"/>
</dbReference>
<proteinExistence type="predicted"/>
<evidence type="ECO:0008006" key="4">
    <source>
        <dbReference type="Google" id="ProtNLM"/>
    </source>
</evidence>
<dbReference type="EMBL" id="JBEZNA010000028">
    <property type="protein sequence ID" value="MEU9578440.1"/>
    <property type="molecule type" value="Genomic_DNA"/>
</dbReference>
<accession>A0ABV3EQF1</accession>
<reference evidence="2 3" key="1">
    <citation type="submission" date="2024-06" db="EMBL/GenBank/DDBJ databases">
        <title>The Natural Products Discovery Center: Release of the First 8490 Sequenced Strains for Exploring Actinobacteria Biosynthetic Diversity.</title>
        <authorList>
            <person name="Kalkreuter E."/>
            <person name="Kautsar S.A."/>
            <person name="Yang D."/>
            <person name="Bader C.D."/>
            <person name="Teijaro C.N."/>
            <person name="Fluegel L."/>
            <person name="Davis C.M."/>
            <person name="Simpson J.R."/>
            <person name="Lauterbach L."/>
            <person name="Steele A.D."/>
            <person name="Gui C."/>
            <person name="Meng S."/>
            <person name="Li G."/>
            <person name="Viehrig K."/>
            <person name="Ye F."/>
            <person name="Su P."/>
            <person name="Kiefer A.F."/>
            <person name="Nichols A."/>
            <person name="Cepeda A.J."/>
            <person name="Yan W."/>
            <person name="Fan B."/>
            <person name="Jiang Y."/>
            <person name="Adhikari A."/>
            <person name="Zheng C.-J."/>
            <person name="Schuster L."/>
            <person name="Cowan T.M."/>
            <person name="Smanski M.J."/>
            <person name="Chevrette M.G."/>
            <person name="De Carvalho L.P.S."/>
            <person name="Shen B."/>
        </authorList>
    </citation>
    <scope>NUCLEOTIDE SEQUENCE [LARGE SCALE GENOMIC DNA]</scope>
    <source>
        <strain evidence="2 3">NPDC048117</strain>
    </source>
</reference>
<feature type="region of interest" description="Disordered" evidence="1">
    <location>
        <begin position="168"/>
        <end position="191"/>
    </location>
</feature>
<name>A0ABV3EQF1_9ACTN</name>
<sequence length="191" mass="20497">MVRSRESLASSVRSRVPVLFAAVLLGACPSSPEEAGAGRALDAEGVQSSGVVGSDHAEVGETWWFALPVPHNTSSEPIEITDVSLLHVPAGVKVLEYGAYDLDDTEGLPLLAREGEAETPDFARLENHADEPVKVAAGERSDIFYTVKLKVVAPPRGNARRCRFDYRQNGRSSSQELDCEVSLRVGPPQGT</sequence>
<dbReference type="RefSeq" id="WP_359272512.1">
    <property type="nucleotide sequence ID" value="NZ_JBEZNA010000028.1"/>
</dbReference>